<comment type="caution">
    <text evidence="6">The sequence shown here is derived from an EMBL/GenBank/DDBJ whole genome shotgun (WGS) entry which is preliminary data.</text>
</comment>
<organism evidence="6 7">
    <name type="scientific">Anisodus tanguticus</name>
    <dbReference type="NCBI Taxonomy" id="243964"/>
    <lineage>
        <taxon>Eukaryota</taxon>
        <taxon>Viridiplantae</taxon>
        <taxon>Streptophyta</taxon>
        <taxon>Embryophyta</taxon>
        <taxon>Tracheophyta</taxon>
        <taxon>Spermatophyta</taxon>
        <taxon>Magnoliopsida</taxon>
        <taxon>eudicotyledons</taxon>
        <taxon>Gunneridae</taxon>
        <taxon>Pentapetalae</taxon>
        <taxon>asterids</taxon>
        <taxon>lamiids</taxon>
        <taxon>Solanales</taxon>
        <taxon>Solanaceae</taxon>
        <taxon>Solanoideae</taxon>
        <taxon>Hyoscyameae</taxon>
        <taxon>Anisodus</taxon>
    </lineage>
</organism>
<dbReference type="AlphaFoldDB" id="A0AAE1SB15"/>
<evidence type="ECO:0000313" key="7">
    <source>
        <dbReference type="Proteomes" id="UP001291623"/>
    </source>
</evidence>
<evidence type="ECO:0000256" key="1">
    <source>
        <dbReference type="ARBA" id="ARBA00007766"/>
    </source>
</evidence>
<name>A0AAE1SB15_9SOLA</name>
<evidence type="ECO:0000256" key="3">
    <source>
        <dbReference type="ARBA" id="ARBA00022900"/>
    </source>
</evidence>
<evidence type="ECO:0000256" key="5">
    <source>
        <dbReference type="SAM" id="SignalP"/>
    </source>
</evidence>
<evidence type="ECO:0008006" key="8">
    <source>
        <dbReference type="Google" id="ProtNLM"/>
    </source>
</evidence>
<dbReference type="InterPro" id="IPR003465">
    <property type="entry name" value="Prot_inh_I20"/>
</dbReference>
<comment type="similarity">
    <text evidence="1">Belongs to the protease inhibitor I20 (potato type II proteinase inhibitor) family.</text>
</comment>
<dbReference type="GO" id="GO:0004867">
    <property type="term" value="F:serine-type endopeptidase inhibitor activity"/>
    <property type="evidence" value="ECO:0007669"/>
    <property type="project" value="UniProtKB-KW"/>
</dbReference>
<keyword evidence="2" id="KW-0646">Protease inhibitor</keyword>
<dbReference type="Gene3D" id="3.30.60.30">
    <property type="match status" value="2"/>
</dbReference>
<evidence type="ECO:0000313" key="6">
    <source>
        <dbReference type="EMBL" id="KAK4365721.1"/>
    </source>
</evidence>
<reference evidence="6" key="1">
    <citation type="submission" date="2023-12" db="EMBL/GenBank/DDBJ databases">
        <title>Genome assembly of Anisodus tanguticus.</title>
        <authorList>
            <person name="Wang Y.-J."/>
        </authorList>
    </citation>
    <scope>NUCLEOTIDE SEQUENCE</scope>
    <source>
        <strain evidence="6">KB-2021</strain>
        <tissue evidence="6">Leaf</tissue>
    </source>
</reference>
<dbReference type="PANTHER" id="PTHR33832">
    <property type="entry name" value="SERINE-TYPE ENDOPEPTIDASE INHIBITOR"/>
    <property type="match status" value="1"/>
</dbReference>
<evidence type="ECO:0000256" key="4">
    <source>
        <dbReference type="ARBA" id="ARBA00023157"/>
    </source>
</evidence>
<gene>
    <name evidence="6" type="ORF">RND71_013601</name>
</gene>
<feature type="chain" id="PRO_5041935689" description="Proteinase inhibitor PSI-1.2-like" evidence="5">
    <location>
        <begin position="22"/>
        <end position="86"/>
    </location>
</feature>
<dbReference type="Pfam" id="PF02428">
    <property type="entry name" value="Prot_inhib_II"/>
    <property type="match status" value="1"/>
</dbReference>
<keyword evidence="7" id="KW-1185">Reference proteome</keyword>
<sequence>MSIHKVVFLALLLLVGTLVLGSKEATADEEKSCPRNCISDAAYMVCPARHGRHKLIESYCDNCCTLPENCKLFKENGDLICTGTDY</sequence>
<keyword evidence="3" id="KW-0722">Serine protease inhibitor</keyword>
<keyword evidence="4" id="KW-1015">Disulfide bond</keyword>
<accession>A0AAE1SB15</accession>
<dbReference type="SUPFAM" id="SSF100897">
    <property type="entry name" value="Plant proteinase inhibitors"/>
    <property type="match status" value="1"/>
</dbReference>
<proteinExistence type="inferred from homology"/>
<dbReference type="InterPro" id="IPR051391">
    <property type="entry name" value="Protease_inhibitor_I20"/>
</dbReference>
<dbReference type="Proteomes" id="UP001291623">
    <property type="component" value="Unassembled WGS sequence"/>
</dbReference>
<dbReference type="EMBL" id="JAVYJV010000007">
    <property type="protein sequence ID" value="KAK4365721.1"/>
    <property type="molecule type" value="Genomic_DNA"/>
</dbReference>
<feature type="signal peptide" evidence="5">
    <location>
        <begin position="1"/>
        <end position="21"/>
    </location>
</feature>
<dbReference type="PANTHER" id="PTHR33832:SF16">
    <property type="entry name" value="PROTEINASE INHIBITOR PSI-1.2-LIKE"/>
    <property type="match status" value="1"/>
</dbReference>
<protein>
    <recommendedName>
        <fullName evidence="8">Proteinase inhibitor PSI-1.2-like</fullName>
    </recommendedName>
</protein>
<evidence type="ECO:0000256" key="2">
    <source>
        <dbReference type="ARBA" id="ARBA00022690"/>
    </source>
</evidence>
<keyword evidence="5" id="KW-0732">Signal</keyword>